<name>A0A0H2RAQ1_9AGAM</name>
<dbReference type="InterPro" id="IPR041698">
    <property type="entry name" value="Methyltransf_25"/>
</dbReference>
<accession>A0A0H2RAQ1</accession>
<dbReference type="EMBL" id="KQ086195">
    <property type="protein sequence ID" value="KLO06578.1"/>
    <property type="molecule type" value="Genomic_DNA"/>
</dbReference>
<dbReference type="PANTHER" id="PTHR43591:SF110">
    <property type="entry name" value="RHODANESE DOMAIN-CONTAINING PROTEIN"/>
    <property type="match status" value="1"/>
</dbReference>
<dbReference type="Gene3D" id="3.40.50.150">
    <property type="entry name" value="Vaccinia Virus protein VP39"/>
    <property type="match status" value="1"/>
</dbReference>
<dbReference type="STRING" id="27342.A0A0H2RAQ1"/>
<proteinExistence type="predicted"/>
<feature type="domain" description="Methyltransferase" evidence="1">
    <location>
        <begin position="55"/>
        <end position="149"/>
    </location>
</feature>
<dbReference type="InterPro" id="IPR029063">
    <property type="entry name" value="SAM-dependent_MTases_sf"/>
</dbReference>
<dbReference type="Pfam" id="PF13649">
    <property type="entry name" value="Methyltransf_25"/>
    <property type="match status" value="1"/>
</dbReference>
<evidence type="ECO:0000313" key="3">
    <source>
        <dbReference type="Proteomes" id="UP000053477"/>
    </source>
</evidence>
<dbReference type="OrthoDB" id="184880at2759"/>
<dbReference type="Proteomes" id="UP000053477">
    <property type="component" value="Unassembled WGS sequence"/>
</dbReference>
<dbReference type="FunCoup" id="A0A0H2RAQ1">
    <property type="interactions" value="3"/>
</dbReference>
<keyword evidence="2" id="KW-0808">Transferase</keyword>
<organism evidence="2 3">
    <name type="scientific">Schizopora paradoxa</name>
    <dbReference type="NCBI Taxonomy" id="27342"/>
    <lineage>
        <taxon>Eukaryota</taxon>
        <taxon>Fungi</taxon>
        <taxon>Dikarya</taxon>
        <taxon>Basidiomycota</taxon>
        <taxon>Agaricomycotina</taxon>
        <taxon>Agaricomycetes</taxon>
        <taxon>Hymenochaetales</taxon>
        <taxon>Schizoporaceae</taxon>
        <taxon>Schizopora</taxon>
    </lineage>
</organism>
<dbReference type="GO" id="GO:0032259">
    <property type="term" value="P:methylation"/>
    <property type="evidence" value="ECO:0007669"/>
    <property type="project" value="UniProtKB-KW"/>
</dbReference>
<dbReference type="GO" id="GO:0008168">
    <property type="term" value="F:methyltransferase activity"/>
    <property type="evidence" value="ECO:0007669"/>
    <property type="project" value="UniProtKB-KW"/>
</dbReference>
<dbReference type="AlphaFoldDB" id="A0A0H2RAQ1"/>
<dbReference type="InParanoid" id="A0A0H2RAQ1"/>
<dbReference type="SUPFAM" id="SSF53335">
    <property type="entry name" value="S-adenosyl-L-methionine-dependent methyltransferases"/>
    <property type="match status" value="1"/>
</dbReference>
<evidence type="ECO:0000259" key="1">
    <source>
        <dbReference type="Pfam" id="PF13649"/>
    </source>
</evidence>
<keyword evidence="2" id="KW-0489">Methyltransferase</keyword>
<gene>
    <name evidence="2" type="ORF">SCHPADRAFT_917499</name>
</gene>
<protein>
    <submittedName>
        <fullName evidence="2">S-adenosyl-L-methionine-dependent methyltransferase</fullName>
    </submittedName>
</protein>
<dbReference type="PANTHER" id="PTHR43591">
    <property type="entry name" value="METHYLTRANSFERASE"/>
    <property type="match status" value="1"/>
</dbReference>
<reference evidence="2 3" key="1">
    <citation type="submission" date="2015-04" db="EMBL/GenBank/DDBJ databases">
        <title>Complete genome sequence of Schizopora paradoxa KUC8140, a cosmopolitan wood degrader in East Asia.</title>
        <authorList>
            <consortium name="DOE Joint Genome Institute"/>
            <person name="Min B."/>
            <person name="Park H."/>
            <person name="Jang Y."/>
            <person name="Kim J.-J."/>
            <person name="Kim K.H."/>
            <person name="Pangilinan J."/>
            <person name="Lipzen A."/>
            <person name="Riley R."/>
            <person name="Grigoriev I.V."/>
            <person name="Spatafora J.W."/>
            <person name="Choi I.-G."/>
        </authorList>
    </citation>
    <scope>NUCLEOTIDE SEQUENCE [LARGE SCALE GENOMIC DNA]</scope>
    <source>
        <strain evidence="2 3">KUC8140</strain>
    </source>
</reference>
<sequence length="284" mass="31507">MSSRAIPGHIYALPRDASERQRLNEQHDYLLKLVYDGRLVYNKDVTSMLQNGGRVLDSGTGTAVWLQELARELPEAVELHGVDISPKNFPEEMERPSNMHLHTDSLTSLPAAWSGQFDLVHQRLLNWGVTKSEWPKVVAEIFRILKPGGSVQLIERDSFFTNSPEGSAMARHDELLKKMYSTLGFNYYCAAELPGMLEEAGFINVSAETKPNPIGKKWGDDGESGVRVYGGAYANMGPMLVEEGLVGSAAEYGELLAELRKEWDEEGAQVAFHIICAERPVNAA</sequence>
<evidence type="ECO:0000313" key="2">
    <source>
        <dbReference type="EMBL" id="KLO06578.1"/>
    </source>
</evidence>
<dbReference type="CDD" id="cd02440">
    <property type="entry name" value="AdoMet_MTases"/>
    <property type="match status" value="1"/>
</dbReference>
<keyword evidence="3" id="KW-1185">Reference proteome</keyword>